<evidence type="ECO:0000313" key="2">
    <source>
        <dbReference type="EMBL" id="APA96931.1"/>
    </source>
</evidence>
<dbReference type="InterPro" id="IPR013766">
    <property type="entry name" value="Thioredoxin_domain"/>
</dbReference>
<dbReference type="Proteomes" id="UP000037179">
    <property type="component" value="Unassembled WGS sequence"/>
</dbReference>
<feature type="domain" description="Thioredoxin" evidence="1">
    <location>
        <begin position="8"/>
        <end position="163"/>
    </location>
</feature>
<evidence type="ECO:0000313" key="5">
    <source>
        <dbReference type="Proteomes" id="UP000180166"/>
    </source>
</evidence>
<dbReference type="RefSeq" id="WP_033086194.1">
    <property type="nucleotide sequence ID" value="NZ_AP017900.1"/>
</dbReference>
<evidence type="ECO:0000313" key="4">
    <source>
        <dbReference type="Proteomes" id="UP000037179"/>
    </source>
</evidence>
<reference evidence="3 4" key="2">
    <citation type="journal article" date="2016" name="Genome Announc.">
        <title>Draft Genome Sequence of Erythromycin- and Oxytetracycline-Sensitive Nocardia seriolae Strain U-1 (NBRC 110359).</title>
        <authorList>
            <person name="Imajoh M."/>
            <person name="Sukeda M."/>
            <person name="Shimizu M."/>
            <person name="Yamane J."/>
            <person name="Ohnishi K."/>
            <person name="Oshima S."/>
        </authorList>
    </citation>
    <scope>NUCLEOTIDE SEQUENCE [LARGE SCALE GENOMIC DNA]</scope>
    <source>
        <strain evidence="3 4">U-1</strain>
    </source>
</reference>
<protein>
    <submittedName>
        <fullName evidence="3">Alkyl hydroperoxide reductase</fullName>
    </submittedName>
</protein>
<reference evidence="2 5" key="3">
    <citation type="submission" date="2016-10" db="EMBL/GenBank/DDBJ databases">
        <title>Genome sequence of Nocardia seriolae strain EM150506, isolated from Anguila japonica.</title>
        <authorList>
            <person name="Han H.-J."/>
        </authorList>
    </citation>
    <scope>NUCLEOTIDE SEQUENCE [LARGE SCALE GENOMIC DNA]</scope>
    <source>
        <strain evidence="2 5">EM150506</strain>
    </source>
</reference>
<dbReference type="GeneID" id="93369462"/>
<dbReference type="AlphaFoldDB" id="A0A0B8N9J9"/>
<name>A0A0B8N9J9_9NOCA</name>
<keyword evidence="4" id="KW-1185">Reference proteome</keyword>
<dbReference type="Gene3D" id="3.40.30.10">
    <property type="entry name" value="Glutaredoxin"/>
    <property type="match status" value="1"/>
</dbReference>
<dbReference type="InterPro" id="IPR000866">
    <property type="entry name" value="AhpC/TSA"/>
</dbReference>
<dbReference type="InterPro" id="IPR047262">
    <property type="entry name" value="PRX-like1"/>
</dbReference>
<dbReference type="Proteomes" id="UP000180166">
    <property type="component" value="Chromosome"/>
</dbReference>
<evidence type="ECO:0000313" key="3">
    <source>
        <dbReference type="EMBL" id="GAP27371.1"/>
    </source>
</evidence>
<dbReference type="KEGG" id="nsr:NS506_02871"/>
<gene>
    <name evidence="2" type="ORF">NS506_02871</name>
    <name evidence="3" type="ORF">NSK11_contig00017-0040</name>
</gene>
<evidence type="ECO:0000259" key="1">
    <source>
        <dbReference type="PROSITE" id="PS51352"/>
    </source>
</evidence>
<organism evidence="3 4">
    <name type="scientific">Nocardia seriolae</name>
    <dbReference type="NCBI Taxonomy" id="37332"/>
    <lineage>
        <taxon>Bacteria</taxon>
        <taxon>Bacillati</taxon>
        <taxon>Actinomycetota</taxon>
        <taxon>Actinomycetes</taxon>
        <taxon>Mycobacteriales</taxon>
        <taxon>Nocardiaceae</taxon>
        <taxon>Nocardia</taxon>
    </lineage>
</organism>
<dbReference type="CDD" id="cd02969">
    <property type="entry name" value="PRX_like1"/>
    <property type="match status" value="1"/>
</dbReference>
<dbReference type="PANTHER" id="PTHR43640:SF1">
    <property type="entry name" value="THIOREDOXIN-DEPENDENT PEROXIREDOXIN"/>
    <property type="match status" value="1"/>
</dbReference>
<accession>A0A0B8N9J9</accession>
<dbReference type="Pfam" id="PF00578">
    <property type="entry name" value="AhpC-TSA"/>
    <property type="match status" value="1"/>
</dbReference>
<dbReference type="GO" id="GO:0016491">
    <property type="term" value="F:oxidoreductase activity"/>
    <property type="evidence" value="ECO:0007669"/>
    <property type="project" value="InterPro"/>
</dbReference>
<dbReference type="PROSITE" id="PS51352">
    <property type="entry name" value="THIOREDOXIN_2"/>
    <property type="match status" value="1"/>
</dbReference>
<reference evidence="4" key="1">
    <citation type="submission" date="2015-07" db="EMBL/GenBank/DDBJ databases">
        <title>Nocardia seriolae U-1 whole genome shotgun sequence.</title>
        <authorList>
            <person name="Imajoh M."/>
            <person name="Fukumoto Y."/>
            <person name="Sukeda M."/>
            <person name="Yamane J."/>
            <person name="Yamasaki K."/>
            <person name="Shimizu M."/>
            <person name="Ohnishi K."/>
            <person name="Oshima S."/>
        </authorList>
    </citation>
    <scope>NUCLEOTIDE SEQUENCE [LARGE SCALE GENOMIC DNA]</scope>
    <source>
        <strain evidence="4">U-1</strain>
    </source>
</reference>
<dbReference type="EMBL" id="CP017839">
    <property type="protein sequence ID" value="APA96931.1"/>
    <property type="molecule type" value="Genomic_DNA"/>
</dbReference>
<dbReference type="EMBL" id="BBYQ01000017">
    <property type="protein sequence ID" value="GAP27371.1"/>
    <property type="molecule type" value="Genomic_DNA"/>
</dbReference>
<dbReference type="InterPro" id="IPR036249">
    <property type="entry name" value="Thioredoxin-like_sf"/>
</dbReference>
<sequence>MALESFMVPIGTPAPEFTLPAVDGSEVSLDSFAKEPALLVVFLSNHCPYVRRIESGLGAVAAELAERGLATVAICSNDTANFPDDDAAHLRDQVRRAGFRFPYLIDESQQVARAYRAACTPDLFLYDAERRLAYRGRFDAATPGNREPVDGSSLRAAVELVLAGQSVPEPHTPSVGCGIKWKQAGTPGGWVHPRG</sequence>
<dbReference type="PANTHER" id="PTHR43640">
    <property type="entry name" value="OS07G0260300 PROTEIN"/>
    <property type="match status" value="1"/>
</dbReference>
<dbReference type="OrthoDB" id="9809746at2"/>
<proteinExistence type="predicted"/>
<dbReference type="GO" id="GO:0016209">
    <property type="term" value="F:antioxidant activity"/>
    <property type="evidence" value="ECO:0007669"/>
    <property type="project" value="InterPro"/>
</dbReference>
<dbReference type="SUPFAM" id="SSF52833">
    <property type="entry name" value="Thioredoxin-like"/>
    <property type="match status" value="1"/>
</dbReference>